<dbReference type="Proteomes" id="UP000002279">
    <property type="component" value="Chromosome 1"/>
</dbReference>
<evidence type="ECO:0000313" key="1">
    <source>
        <dbReference type="Ensembl" id="ENSOANP00000042842.1"/>
    </source>
</evidence>
<dbReference type="Bgee" id="ENSOANG00000040535">
    <property type="expression patterns" value="Expressed in testis"/>
</dbReference>
<reference evidence="1" key="2">
    <citation type="submission" date="2025-08" db="UniProtKB">
        <authorList>
            <consortium name="Ensembl"/>
        </authorList>
    </citation>
    <scope>IDENTIFICATION</scope>
    <source>
        <strain evidence="1">Glennie</strain>
    </source>
</reference>
<dbReference type="InParanoid" id="A0A6I8NP16"/>
<reference evidence="1" key="3">
    <citation type="submission" date="2025-09" db="UniProtKB">
        <authorList>
            <consortium name="Ensembl"/>
        </authorList>
    </citation>
    <scope>IDENTIFICATION</scope>
    <source>
        <strain evidence="1">Glennie</strain>
    </source>
</reference>
<proteinExistence type="predicted"/>
<keyword evidence="2" id="KW-1185">Reference proteome</keyword>
<protein>
    <submittedName>
        <fullName evidence="1">Uncharacterized protein</fullName>
    </submittedName>
</protein>
<evidence type="ECO:0000313" key="2">
    <source>
        <dbReference type="Proteomes" id="UP000002279"/>
    </source>
</evidence>
<organism evidence="1 2">
    <name type="scientific">Ornithorhynchus anatinus</name>
    <name type="common">Duckbill platypus</name>
    <dbReference type="NCBI Taxonomy" id="9258"/>
    <lineage>
        <taxon>Eukaryota</taxon>
        <taxon>Metazoa</taxon>
        <taxon>Chordata</taxon>
        <taxon>Craniata</taxon>
        <taxon>Vertebrata</taxon>
        <taxon>Euteleostomi</taxon>
        <taxon>Mammalia</taxon>
        <taxon>Monotremata</taxon>
        <taxon>Ornithorhynchidae</taxon>
        <taxon>Ornithorhynchus</taxon>
    </lineage>
</organism>
<dbReference type="GeneTree" id="ENSGT01030000237334"/>
<dbReference type="AlphaFoldDB" id="A0A6I8NP16"/>
<dbReference type="Ensembl" id="ENSOANT00000074658.1">
    <property type="protein sequence ID" value="ENSOANP00000042842.1"/>
    <property type="gene ID" value="ENSOANG00000040535.1"/>
</dbReference>
<reference evidence="1 2" key="1">
    <citation type="journal article" date="2008" name="Nature">
        <title>Genome analysis of the platypus reveals unique signatures of evolution.</title>
        <authorList>
            <person name="Warren W.C."/>
            <person name="Hillier L.W."/>
            <person name="Marshall Graves J.A."/>
            <person name="Birney E."/>
            <person name="Ponting C.P."/>
            <person name="Grutzner F."/>
            <person name="Belov K."/>
            <person name="Miller W."/>
            <person name="Clarke L."/>
            <person name="Chinwalla A.T."/>
            <person name="Yang S.P."/>
            <person name="Heger A."/>
            <person name="Locke D.P."/>
            <person name="Miethke P."/>
            <person name="Waters P.D."/>
            <person name="Veyrunes F."/>
            <person name="Fulton L."/>
            <person name="Fulton B."/>
            <person name="Graves T."/>
            <person name="Wallis J."/>
            <person name="Puente X.S."/>
            <person name="Lopez-Otin C."/>
            <person name="Ordonez G.R."/>
            <person name="Eichler E.E."/>
            <person name="Chen L."/>
            <person name="Cheng Z."/>
            <person name="Deakin J.E."/>
            <person name="Alsop A."/>
            <person name="Thompson K."/>
            <person name="Kirby P."/>
            <person name="Papenfuss A.T."/>
            <person name="Wakefield M.J."/>
            <person name="Olender T."/>
            <person name="Lancet D."/>
            <person name="Huttley G.A."/>
            <person name="Smit A.F."/>
            <person name="Pask A."/>
            <person name="Temple-Smith P."/>
            <person name="Batzer M.A."/>
            <person name="Walker J.A."/>
            <person name="Konkel M.K."/>
            <person name="Harris R.S."/>
            <person name="Whittington C.M."/>
            <person name="Wong E.S."/>
            <person name="Gemmell N.J."/>
            <person name="Buschiazzo E."/>
            <person name="Vargas Jentzsch I.M."/>
            <person name="Merkel A."/>
            <person name="Schmitz J."/>
            <person name="Zemann A."/>
            <person name="Churakov G."/>
            <person name="Kriegs J.O."/>
            <person name="Brosius J."/>
            <person name="Murchison E.P."/>
            <person name="Sachidanandam R."/>
            <person name="Smith C."/>
            <person name="Hannon G.J."/>
            <person name="Tsend-Ayush E."/>
            <person name="McMillan D."/>
            <person name="Attenborough R."/>
            <person name="Rens W."/>
            <person name="Ferguson-Smith M."/>
            <person name="Lefevre C.M."/>
            <person name="Sharp J.A."/>
            <person name="Nicholas K.R."/>
            <person name="Ray D.A."/>
            <person name="Kube M."/>
            <person name="Reinhardt R."/>
            <person name="Pringle T.H."/>
            <person name="Taylor J."/>
            <person name="Jones R.C."/>
            <person name="Nixon B."/>
            <person name="Dacheux J.L."/>
            <person name="Niwa H."/>
            <person name="Sekita Y."/>
            <person name="Huang X."/>
            <person name="Stark A."/>
            <person name="Kheradpour P."/>
            <person name="Kellis M."/>
            <person name="Flicek P."/>
            <person name="Chen Y."/>
            <person name="Webber C."/>
            <person name="Hardison R."/>
            <person name="Nelson J."/>
            <person name="Hallsworth-Pepin K."/>
            <person name="Delehaunty K."/>
            <person name="Markovic C."/>
            <person name="Minx P."/>
            <person name="Feng Y."/>
            <person name="Kremitzki C."/>
            <person name="Mitreva M."/>
            <person name="Glasscock J."/>
            <person name="Wylie T."/>
            <person name="Wohldmann P."/>
            <person name="Thiru P."/>
            <person name="Nhan M.N."/>
            <person name="Pohl C.S."/>
            <person name="Smith S.M."/>
            <person name="Hou S."/>
            <person name="Nefedov M."/>
            <person name="de Jong P.J."/>
            <person name="Renfree M.B."/>
            <person name="Mardis E.R."/>
            <person name="Wilson R.K."/>
        </authorList>
    </citation>
    <scope>NUCLEOTIDE SEQUENCE [LARGE SCALE GENOMIC DNA]</scope>
    <source>
        <strain evidence="1 2">Glennie</strain>
    </source>
</reference>
<accession>A0A6I8NP16</accession>
<sequence>MSESSSDLNTSNDEICKSNLSHYSNLNENRTGPVLSRNRRTCHQNCDSGRVSLAQGQDLEQQLSANSFRYLTWHQLEDHEVQGNQLCCPRVREGPPEEELKFRQEEYALPPRKRTPEKGKWQEWLQENWEECLVRLKGKGIVGQIQNRFIIPFGMIWATSLGFSWLNTQINQPMVLIGHFICAEHCTKCLEEYKATELADTFPE</sequence>
<name>A0A6I8NP16_ORNAN</name>